<sequence>MEQAYDCMTWETLEKVMELMGFKHRFICWVIQCITKPKFTILVNGRRTQWLCARSGLRQGCPLSPYLFILCSELLTKAFKQRGGQLGIQVTRQSERISHLLYADDILEFAEATRNNAVLILRLLESYFGWTGQKINGGKSAILFNRKCPVWRKNMVAKVVVFRRVTSLEYLGLPLLMYKPKTTDFGKLIKNVDEKTNLWGKKHLSFAARALLIRTSLLTVPMYLSMHTTVPKSILHSIEKIARRFMWKKDSNSRGMHYVAWKELCLPKNQGGLGFYCLEKWQSALRARLAWAMIENPDSLLNKVLVAKYGSDVWCSVTESNVYITWKIIQDGAKALHHIIRWKIGDGQSINVLNDTWILDRKIADWPTFVNMKLVDNANVSSLLDSSQQWDMKAVEDCFGKILGQRIKAITTNNGNGVDGPEL</sequence>
<evidence type="ECO:0000313" key="3">
    <source>
        <dbReference type="Proteomes" id="UP000233837"/>
    </source>
</evidence>
<dbReference type="Pfam" id="PF00078">
    <property type="entry name" value="RVT_1"/>
    <property type="match status" value="1"/>
</dbReference>
<protein>
    <submittedName>
        <fullName evidence="2">Ribonuclease H protein</fullName>
    </submittedName>
</protein>
<keyword evidence="3" id="KW-1185">Reference proteome</keyword>
<reference evidence="2 3" key="2">
    <citation type="journal article" date="2017" name="Nature">
        <title>The Apostasia genome and the evolution of orchids.</title>
        <authorList>
            <person name="Zhang G.Q."/>
            <person name="Liu K.W."/>
            <person name="Li Z."/>
            <person name="Lohaus R."/>
            <person name="Hsiao Y.Y."/>
            <person name="Niu S.C."/>
            <person name="Wang J.Y."/>
            <person name="Lin Y.C."/>
            <person name="Xu Q."/>
            <person name="Chen L.J."/>
            <person name="Yoshida K."/>
            <person name="Fujiwara S."/>
            <person name="Wang Z.W."/>
            <person name="Zhang Y.Q."/>
            <person name="Mitsuda N."/>
            <person name="Wang M."/>
            <person name="Liu G.H."/>
            <person name="Pecoraro L."/>
            <person name="Huang H.X."/>
            <person name="Xiao X.J."/>
            <person name="Lin M."/>
            <person name="Wu X.Y."/>
            <person name="Wu W.L."/>
            <person name="Chen Y.Y."/>
            <person name="Chang S.B."/>
            <person name="Sakamoto S."/>
            <person name="Ohme-Takagi M."/>
            <person name="Yagi M."/>
            <person name="Zeng S.J."/>
            <person name="Shen C.Y."/>
            <person name="Yeh C.M."/>
            <person name="Luo Y.B."/>
            <person name="Tsai W.C."/>
            <person name="Van de Peer Y."/>
            <person name="Liu Z.J."/>
        </authorList>
    </citation>
    <scope>NUCLEOTIDE SEQUENCE [LARGE SCALE GENOMIC DNA]</scope>
    <source>
        <tissue evidence="2">The whole plant</tissue>
    </source>
</reference>
<dbReference type="InterPro" id="IPR000477">
    <property type="entry name" value="RT_dom"/>
</dbReference>
<dbReference type="STRING" id="906689.A0A2I0VSB6"/>
<organism evidence="2 3">
    <name type="scientific">Dendrobium catenatum</name>
    <dbReference type="NCBI Taxonomy" id="906689"/>
    <lineage>
        <taxon>Eukaryota</taxon>
        <taxon>Viridiplantae</taxon>
        <taxon>Streptophyta</taxon>
        <taxon>Embryophyta</taxon>
        <taxon>Tracheophyta</taxon>
        <taxon>Spermatophyta</taxon>
        <taxon>Magnoliopsida</taxon>
        <taxon>Liliopsida</taxon>
        <taxon>Asparagales</taxon>
        <taxon>Orchidaceae</taxon>
        <taxon>Epidendroideae</taxon>
        <taxon>Malaxideae</taxon>
        <taxon>Dendrobiinae</taxon>
        <taxon>Dendrobium</taxon>
    </lineage>
</organism>
<dbReference type="PANTHER" id="PTHR33116">
    <property type="entry name" value="REVERSE TRANSCRIPTASE ZINC-BINDING DOMAIN-CONTAINING PROTEIN-RELATED-RELATED"/>
    <property type="match status" value="1"/>
</dbReference>
<dbReference type="AlphaFoldDB" id="A0A2I0VSB6"/>
<evidence type="ECO:0000259" key="1">
    <source>
        <dbReference type="PROSITE" id="PS50878"/>
    </source>
</evidence>
<dbReference type="PROSITE" id="PS50878">
    <property type="entry name" value="RT_POL"/>
    <property type="match status" value="1"/>
</dbReference>
<dbReference type="InterPro" id="IPR043502">
    <property type="entry name" value="DNA/RNA_pol_sf"/>
</dbReference>
<feature type="domain" description="Reverse transcriptase" evidence="1">
    <location>
        <begin position="1"/>
        <end position="175"/>
    </location>
</feature>
<dbReference type="Proteomes" id="UP000233837">
    <property type="component" value="Unassembled WGS sequence"/>
</dbReference>
<evidence type="ECO:0000313" key="2">
    <source>
        <dbReference type="EMBL" id="PKU66292.1"/>
    </source>
</evidence>
<dbReference type="EMBL" id="KZ503284">
    <property type="protein sequence ID" value="PKU66292.1"/>
    <property type="molecule type" value="Genomic_DNA"/>
</dbReference>
<name>A0A2I0VSB6_9ASPA</name>
<proteinExistence type="predicted"/>
<accession>A0A2I0VSB6</accession>
<gene>
    <name evidence="2" type="ORF">MA16_Dca020594</name>
</gene>
<dbReference type="SUPFAM" id="SSF56672">
    <property type="entry name" value="DNA/RNA polymerases"/>
    <property type="match status" value="1"/>
</dbReference>
<dbReference type="PANTHER" id="PTHR33116:SF86">
    <property type="entry name" value="REVERSE TRANSCRIPTASE DOMAIN-CONTAINING PROTEIN"/>
    <property type="match status" value="1"/>
</dbReference>
<reference evidence="2 3" key="1">
    <citation type="journal article" date="2016" name="Sci. Rep.">
        <title>The Dendrobium catenatum Lindl. genome sequence provides insights into polysaccharide synthase, floral development and adaptive evolution.</title>
        <authorList>
            <person name="Zhang G.Q."/>
            <person name="Xu Q."/>
            <person name="Bian C."/>
            <person name="Tsai W.C."/>
            <person name="Yeh C.M."/>
            <person name="Liu K.W."/>
            <person name="Yoshida K."/>
            <person name="Zhang L.S."/>
            <person name="Chang S.B."/>
            <person name="Chen F."/>
            <person name="Shi Y."/>
            <person name="Su Y.Y."/>
            <person name="Zhang Y.Q."/>
            <person name="Chen L.J."/>
            <person name="Yin Y."/>
            <person name="Lin M."/>
            <person name="Huang H."/>
            <person name="Deng H."/>
            <person name="Wang Z.W."/>
            <person name="Zhu S.L."/>
            <person name="Zhao X."/>
            <person name="Deng C."/>
            <person name="Niu S.C."/>
            <person name="Huang J."/>
            <person name="Wang M."/>
            <person name="Liu G.H."/>
            <person name="Yang H.J."/>
            <person name="Xiao X.J."/>
            <person name="Hsiao Y.Y."/>
            <person name="Wu W.L."/>
            <person name="Chen Y.Y."/>
            <person name="Mitsuda N."/>
            <person name="Ohme-Takagi M."/>
            <person name="Luo Y.B."/>
            <person name="Van de Peer Y."/>
            <person name="Liu Z.J."/>
        </authorList>
    </citation>
    <scope>NUCLEOTIDE SEQUENCE [LARGE SCALE GENOMIC DNA]</scope>
    <source>
        <tissue evidence="2">The whole plant</tissue>
    </source>
</reference>